<gene>
    <name evidence="7" type="ORF">CJP74_01510</name>
</gene>
<feature type="transmembrane region" description="Helical" evidence="5">
    <location>
        <begin position="224"/>
        <end position="244"/>
    </location>
</feature>
<feature type="domain" description="EamA" evidence="6">
    <location>
        <begin position="6"/>
        <end position="150"/>
    </location>
</feature>
<protein>
    <recommendedName>
        <fullName evidence="6">EamA domain-containing protein</fullName>
    </recommendedName>
</protein>
<keyword evidence="3 5" id="KW-1133">Transmembrane helix</keyword>
<dbReference type="PANTHER" id="PTHR22911:SF6">
    <property type="entry name" value="SOLUTE CARRIER FAMILY 35 MEMBER G1"/>
    <property type="match status" value="1"/>
</dbReference>
<sequence>MSDLSKGIILVCISVLASALMALFYKLIPPDISVFTKLLARGVASVVIAYSLIYALRRKLKSKEQDMLPAYFAQQGNVKLMLLRCLMGCLGILSYIYVVNELSLSDADMLTKLATVFIILIGAFFLKADAINKVQVFVVFISLLGAGLIIKPSFANPLLGSYFIGILQAIFAAISYLCIRYLLTKVERKEHPLTIESSLALFTVLFALYPAISQFSGWEGKGLAYLYLAIATLFALIAQYTFSFAMKFAPAVEVNVYQYLSLLWSSLFGWLFFAFIPDFFSLLGYLLILAGGLVLYVYNLRLYRQNKKKAQLKQS</sequence>
<dbReference type="InterPro" id="IPR000620">
    <property type="entry name" value="EamA_dom"/>
</dbReference>
<organism evidence="7 8">
    <name type="scientific">Psittacicella melopsittaci</name>
    <dbReference type="NCBI Taxonomy" id="2028576"/>
    <lineage>
        <taxon>Bacteria</taxon>
        <taxon>Pseudomonadati</taxon>
        <taxon>Pseudomonadota</taxon>
        <taxon>Gammaproteobacteria</taxon>
        <taxon>Pasteurellales</taxon>
        <taxon>Psittacicellaceae</taxon>
        <taxon>Psittacicella</taxon>
    </lineage>
</organism>
<dbReference type="Pfam" id="PF00892">
    <property type="entry name" value="EamA"/>
    <property type="match status" value="2"/>
</dbReference>
<evidence type="ECO:0000313" key="7">
    <source>
        <dbReference type="EMBL" id="RIY33569.1"/>
    </source>
</evidence>
<feature type="transmembrane region" description="Helical" evidence="5">
    <location>
        <begin position="195"/>
        <end position="212"/>
    </location>
</feature>
<feature type="transmembrane region" description="Helical" evidence="5">
    <location>
        <begin position="109"/>
        <end position="126"/>
    </location>
</feature>
<feature type="transmembrane region" description="Helical" evidence="5">
    <location>
        <begin position="34"/>
        <end position="56"/>
    </location>
</feature>
<reference evidence="7 8" key="1">
    <citation type="submission" date="2017-08" db="EMBL/GenBank/DDBJ databases">
        <title>Reclassification of Bisgaard taxon 37 and 44.</title>
        <authorList>
            <person name="Christensen H."/>
        </authorList>
    </citation>
    <scope>NUCLEOTIDE SEQUENCE [LARGE SCALE GENOMIC DNA]</scope>
    <source>
        <strain evidence="7 8">B96_4</strain>
    </source>
</reference>
<name>A0A3A1Y8N5_9GAMM</name>
<dbReference type="GO" id="GO:0016020">
    <property type="term" value="C:membrane"/>
    <property type="evidence" value="ECO:0007669"/>
    <property type="project" value="UniProtKB-SubCell"/>
</dbReference>
<dbReference type="Proteomes" id="UP000266258">
    <property type="component" value="Unassembled WGS sequence"/>
</dbReference>
<feature type="transmembrane region" description="Helical" evidence="5">
    <location>
        <begin position="256"/>
        <end position="276"/>
    </location>
</feature>
<feature type="transmembrane region" description="Helical" evidence="5">
    <location>
        <begin position="162"/>
        <end position="183"/>
    </location>
</feature>
<evidence type="ECO:0000259" key="6">
    <source>
        <dbReference type="Pfam" id="PF00892"/>
    </source>
</evidence>
<dbReference type="OrthoDB" id="5148831at2"/>
<accession>A0A3A1Y8N5</accession>
<evidence type="ECO:0000256" key="4">
    <source>
        <dbReference type="ARBA" id="ARBA00023136"/>
    </source>
</evidence>
<keyword evidence="2 5" id="KW-0812">Transmembrane</keyword>
<evidence type="ECO:0000313" key="8">
    <source>
        <dbReference type="Proteomes" id="UP000266258"/>
    </source>
</evidence>
<feature type="transmembrane region" description="Helical" evidence="5">
    <location>
        <begin position="133"/>
        <end position="150"/>
    </location>
</feature>
<evidence type="ECO:0000256" key="3">
    <source>
        <dbReference type="ARBA" id="ARBA00022989"/>
    </source>
</evidence>
<keyword evidence="8" id="KW-1185">Reference proteome</keyword>
<feature type="transmembrane region" description="Helical" evidence="5">
    <location>
        <begin position="282"/>
        <end position="303"/>
    </location>
</feature>
<proteinExistence type="predicted"/>
<dbReference type="EMBL" id="NRJH01000013">
    <property type="protein sequence ID" value="RIY33569.1"/>
    <property type="molecule type" value="Genomic_DNA"/>
</dbReference>
<dbReference type="SUPFAM" id="SSF103481">
    <property type="entry name" value="Multidrug resistance efflux transporter EmrE"/>
    <property type="match status" value="1"/>
</dbReference>
<feature type="transmembrane region" description="Helical" evidence="5">
    <location>
        <begin position="77"/>
        <end position="97"/>
    </location>
</feature>
<dbReference type="InterPro" id="IPR037185">
    <property type="entry name" value="EmrE-like"/>
</dbReference>
<dbReference type="RefSeq" id="WP_119496514.1">
    <property type="nucleotide sequence ID" value="NZ_NRJH01000013.1"/>
</dbReference>
<evidence type="ECO:0000256" key="5">
    <source>
        <dbReference type="SAM" id="Phobius"/>
    </source>
</evidence>
<keyword evidence="4 5" id="KW-0472">Membrane</keyword>
<feature type="transmembrane region" description="Helical" evidence="5">
    <location>
        <begin position="7"/>
        <end position="28"/>
    </location>
</feature>
<dbReference type="PANTHER" id="PTHR22911">
    <property type="entry name" value="ACYL-MALONYL CONDENSING ENZYME-RELATED"/>
    <property type="match status" value="1"/>
</dbReference>
<dbReference type="AlphaFoldDB" id="A0A3A1Y8N5"/>
<comment type="subcellular location">
    <subcellularLocation>
        <location evidence="1">Membrane</location>
        <topology evidence="1">Multi-pass membrane protein</topology>
    </subcellularLocation>
</comment>
<evidence type="ECO:0000256" key="1">
    <source>
        <dbReference type="ARBA" id="ARBA00004141"/>
    </source>
</evidence>
<evidence type="ECO:0000256" key="2">
    <source>
        <dbReference type="ARBA" id="ARBA00022692"/>
    </source>
</evidence>
<comment type="caution">
    <text evidence="7">The sequence shown here is derived from an EMBL/GenBank/DDBJ whole genome shotgun (WGS) entry which is preliminary data.</text>
</comment>
<feature type="domain" description="EamA" evidence="6">
    <location>
        <begin position="162"/>
        <end position="296"/>
    </location>
</feature>